<keyword evidence="4" id="KW-1185">Reference proteome</keyword>
<accession>A0A914X7T4</accession>
<dbReference type="PANTHER" id="PTHR11461">
    <property type="entry name" value="SERINE PROTEASE INHIBITOR, SERPIN"/>
    <property type="match status" value="1"/>
</dbReference>
<dbReference type="GO" id="GO:0005615">
    <property type="term" value="C:extracellular space"/>
    <property type="evidence" value="ECO:0007669"/>
    <property type="project" value="InterPro"/>
</dbReference>
<dbReference type="PROSITE" id="PS00284">
    <property type="entry name" value="SERPIN"/>
    <property type="match status" value="1"/>
</dbReference>
<dbReference type="Gene3D" id="2.30.39.10">
    <property type="entry name" value="Alpha-1-antitrypsin, domain 1"/>
    <property type="match status" value="1"/>
</dbReference>
<dbReference type="InterPro" id="IPR042178">
    <property type="entry name" value="Serpin_sf_1"/>
</dbReference>
<proteinExistence type="inferred from homology"/>
<protein>
    <submittedName>
        <fullName evidence="5">Serpin domain-containing protein</fullName>
    </submittedName>
</protein>
<dbReference type="PANTHER" id="PTHR11461:SF211">
    <property type="entry name" value="GH10112P-RELATED"/>
    <property type="match status" value="1"/>
</dbReference>
<dbReference type="InterPro" id="IPR000215">
    <property type="entry name" value="Serpin_fam"/>
</dbReference>
<dbReference type="AlphaFoldDB" id="A0A914X7T4"/>
<dbReference type="GO" id="GO:0004867">
    <property type="term" value="F:serine-type endopeptidase inhibitor activity"/>
    <property type="evidence" value="ECO:0007669"/>
    <property type="project" value="InterPro"/>
</dbReference>
<dbReference type="WBParaSite" id="PSAMB.scaffold7109size8207.g29606.t1">
    <property type="protein sequence ID" value="PSAMB.scaffold7109size8207.g29606.t1"/>
    <property type="gene ID" value="PSAMB.scaffold7109size8207.g29606"/>
</dbReference>
<dbReference type="Pfam" id="PF00079">
    <property type="entry name" value="Serpin"/>
    <property type="match status" value="1"/>
</dbReference>
<dbReference type="Proteomes" id="UP000887566">
    <property type="component" value="Unplaced"/>
</dbReference>
<dbReference type="InterPro" id="IPR036186">
    <property type="entry name" value="Serpin_sf"/>
</dbReference>
<evidence type="ECO:0000259" key="3">
    <source>
        <dbReference type="SMART" id="SM00093"/>
    </source>
</evidence>
<evidence type="ECO:0000313" key="4">
    <source>
        <dbReference type="Proteomes" id="UP000887566"/>
    </source>
</evidence>
<dbReference type="CDD" id="cd00172">
    <property type="entry name" value="serpin"/>
    <property type="match status" value="1"/>
</dbReference>
<evidence type="ECO:0000256" key="2">
    <source>
        <dbReference type="RuleBase" id="RU000411"/>
    </source>
</evidence>
<comment type="similarity">
    <text evidence="1 2">Belongs to the serpin family.</text>
</comment>
<dbReference type="InterPro" id="IPR023796">
    <property type="entry name" value="Serpin_dom"/>
</dbReference>
<dbReference type="SUPFAM" id="SSF56574">
    <property type="entry name" value="Serpins"/>
    <property type="match status" value="1"/>
</dbReference>
<dbReference type="SMART" id="SM00093">
    <property type="entry name" value="SERPIN"/>
    <property type="match status" value="1"/>
</dbReference>
<dbReference type="Gene3D" id="3.30.497.10">
    <property type="entry name" value="Antithrombin, subunit I, domain 2"/>
    <property type="match status" value="1"/>
</dbReference>
<organism evidence="4 5">
    <name type="scientific">Plectus sambesii</name>
    <dbReference type="NCBI Taxonomy" id="2011161"/>
    <lineage>
        <taxon>Eukaryota</taxon>
        <taxon>Metazoa</taxon>
        <taxon>Ecdysozoa</taxon>
        <taxon>Nematoda</taxon>
        <taxon>Chromadorea</taxon>
        <taxon>Plectida</taxon>
        <taxon>Plectina</taxon>
        <taxon>Plectoidea</taxon>
        <taxon>Plectidae</taxon>
        <taxon>Plectus</taxon>
    </lineage>
</organism>
<reference evidence="5" key="1">
    <citation type="submission" date="2022-11" db="UniProtKB">
        <authorList>
            <consortium name="WormBaseParasite"/>
        </authorList>
    </citation>
    <scope>IDENTIFICATION</scope>
</reference>
<name>A0A914X7T4_9BILA</name>
<dbReference type="InterPro" id="IPR042185">
    <property type="entry name" value="Serpin_sf_2"/>
</dbReference>
<evidence type="ECO:0000313" key="5">
    <source>
        <dbReference type="WBParaSite" id="PSAMB.scaffold7109size8207.g29606.t1"/>
    </source>
</evidence>
<evidence type="ECO:0000256" key="1">
    <source>
        <dbReference type="ARBA" id="ARBA00009500"/>
    </source>
</evidence>
<feature type="domain" description="Serpin" evidence="3">
    <location>
        <begin position="14"/>
        <end position="351"/>
    </location>
</feature>
<dbReference type="InterPro" id="IPR023795">
    <property type="entry name" value="Serpin_CS"/>
</dbReference>
<sequence>MVSKLETARAQFALNLLRTSSKGDQNCFLSPVSMSVALAMTYVDAADKKKLQMNQVMFSGTTSDEEVHASFRELVSKLSEAKNGCELTTANKMYAPKGVAMLSNFADKLSKHYRNSVHAVDFINETDSARKETNGKDAETTKQRIKDLLAPDVLTTDIRFVLFNTIYFKDERAEQFMDYRTEHATFYATSNEEREVDMMYLRKYFKYSDHPDCEVLGMYYKGSDLAMYVFLPKKRDGLAELENNLTGARMLRLIKGGQFTEVEVHLPNFKLEMNFRLDETLSSLGISNLFDYNKADLSNITGDRNICCSTAIHKVFAEMGLADPPPTFVADHPFLFTISDGKSLFFLGRFTG</sequence>